<reference evidence="2 3" key="1">
    <citation type="submission" date="2019-03" db="EMBL/GenBank/DDBJ databases">
        <title>Genomic Encyclopedia of Archaeal and Bacterial Type Strains, Phase II (KMG-II): from individual species to whole genera.</title>
        <authorList>
            <person name="Goeker M."/>
        </authorList>
    </citation>
    <scope>NUCLEOTIDE SEQUENCE [LARGE SCALE GENOMIC DNA]</scope>
    <source>
        <strain evidence="2 3">DSM 28213</strain>
    </source>
</reference>
<keyword evidence="1" id="KW-0732">Signal</keyword>
<accession>A0A4R7F4B1</accession>
<sequence length="479" mass="54033">MKKIVQLTILFVFLGAFTACEKDSKNGNNDEMNFIVAFKEQSVSYEQITDDKKIELVFSEMAVEEGSVEIKLFEKNAKYGEDYQTLPTSENLVLTLPFQKGDKGINFTFENLIFPFDRTDKTVQFTINKVNYKAKPTNVQGYNIMLISFDASLGGVITPEIGGASQPNQVYVDLGGKATYTVKRDSWDLAFYSGNDFKVKINGAVYMAAGKLDFTDIDKVKESDVEELKNKVKIGTFEASNVQYIDFPSGELDRTAIGTIRENDADNKVYLLNLGFEPGSPNAAAGTVNITGQSRGWKKIRILKRGENYLLQYANLSDTAHKEVLITKSTGFNFTFFSILNDKVVEVEPSQKKWDLNFTVFTNTVDQNGQDMGSYGFSDFIVINRYGGVKAYRIAVGDKDSKSAYKEFNKQDVQQNLLEDDLRVIGGTWRDVANDKVLFSNVFYVIQDSKGNFYKMRMLSLMSENGERGHPKFEYSLLR</sequence>
<gene>
    <name evidence="2" type="ORF">C8P70_109109</name>
</gene>
<dbReference type="EMBL" id="SOAG01000009">
    <property type="protein sequence ID" value="TDS60252.1"/>
    <property type="molecule type" value="Genomic_DNA"/>
</dbReference>
<feature type="chain" id="PRO_5020756978" evidence="1">
    <location>
        <begin position="19"/>
        <end position="479"/>
    </location>
</feature>
<dbReference type="InterPro" id="IPR025921">
    <property type="entry name" value="HmuY"/>
</dbReference>
<evidence type="ECO:0000256" key="1">
    <source>
        <dbReference type="SAM" id="SignalP"/>
    </source>
</evidence>
<dbReference type="PROSITE" id="PS51257">
    <property type="entry name" value="PROKAR_LIPOPROTEIN"/>
    <property type="match status" value="1"/>
</dbReference>
<comment type="caution">
    <text evidence="2">The sequence shown here is derived from an EMBL/GenBank/DDBJ whole genome shotgun (WGS) entry which is preliminary data.</text>
</comment>
<evidence type="ECO:0000313" key="2">
    <source>
        <dbReference type="EMBL" id="TDS60252.1"/>
    </source>
</evidence>
<protein>
    <submittedName>
        <fullName evidence="2">Heme-binding HmuY-like protein</fullName>
    </submittedName>
</protein>
<evidence type="ECO:0000313" key="3">
    <source>
        <dbReference type="Proteomes" id="UP000295215"/>
    </source>
</evidence>
<keyword evidence="3" id="KW-1185">Reference proteome</keyword>
<dbReference type="Pfam" id="PF14064">
    <property type="entry name" value="HmuY"/>
    <property type="match status" value="1"/>
</dbReference>
<feature type="signal peptide" evidence="1">
    <location>
        <begin position="1"/>
        <end position="18"/>
    </location>
</feature>
<dbReference type="AlphaFoldDB" id="A0A4R7F4B1"/>
<dbReference type="RefSeq" id="WP_243832665.1">
    <property type="nucleotide sequence ID" value="NZ_SOAG01000009.1"/>
</dbReference>
<proteinExistence type="predicted"/>
<organism evidence="2 3">
    <name type="scientific">Myroides indicus</name>
    <dbReference type="NCBI Taxonomy" id="1323422"/>
    <lineage>
        <taxon>Bacteria</taxon>
        <taxon>Pseudomonadati</taxon>
        <taxon>Bacteroidota</taxon>
        <taxon>Flavobacteriia</taxon>
        <taxon>Flavobacteriales</taxon>
        <taxon>Flavobacteriaceae</taxon>
        <taxon>Myroides</taxon>
    </lineage>
</organism>
<name>A0A4R7F4B1_9FLAO</name>
<dbReference type="Proteomes" id="UP000295215">
    <property type="component" value="Unassembled WGS sequence"/>
</dbReference>
<dbReference type="CDD" id="cd12105">
    <property type="entry name" value="HmuY"/>
    <property type="match status" value="1"/>
</dbReference>